<reference evidence="5" key="2">
    <citation type="journal article" date="2021" name="PeerJ">
        <title>Extensive microbial diversity within the chicken gut microbiome revealed by metagenomics and culture.</title>
        <authorList>
            <person name="Gilroy R."/>
            <person name="Ravi A."/>
            <person name="Getino M."/>
            <person name="Pursley I."/>
            <person name="Horton D.L."/>
            <person name="Alikhan N.F."/>
            <person name="Baker D."/>
            <person name="Gharbi K."/>
            <person name="Hall N."/>
            <person name="Watson M."/>
            <person name="Adriaenssens E.M."/>
            <person name="Foster-Nyarko E."/>
            <person name="Jarju S."/>
            <person name="Secka A."/>
            <person name="Antonio M."/>
            <person name="Oren A."/>
            <person name="Chaudhuri R.R."/>
            <person name="La Ragione R."/>
            <person name="Hildebrand F."/>
            <person name="Pallen M.J."/>
        </authorList>
    </citation>
    <scope>NUCLEOTIDE SEQUENCE</scope>
    <source>
        <strain evidence="5">ChiW3-316</strain>
    </source>
</reference>
<dbReference type="InterPro" id="IPR029026">
    <property type="entry name" value="tRNA_m1G_MTases_N"/>
</dbReference>
<comment type="caution">
    <text evidence="5">The sequence shown here is derived from an EMBL/GenBank/DDBJ whole genome shotgun (WGS) entry which is preliminary data.</text>
</comment>
<dbReference type="CDD" id="cd18103">
    <property type="entry name" value="SpoU-like_RlmB"/>
    <property type="match status" value="1"/>
</dbReference>
<dbReference type="Gene3D" id="3.40.1280.10">
    <property type="match status" value="1"/>
</dbReference>
<dbReference type="GO" id="GO:0005829">
    <property type="term" value="C:cytosol"/>
    <property type="evidence" value="ECO:0007669"/>
    <property type="project" value="TreeGrafter"/>
</dbReference>
<dbReference type="NCBIfam" id="TIGR00186">
    <property type="entry name" value="rRNA_methyl_3"/>
    <property type="match status" value="1"/>
</dbReference>
<dbReference type="EMBL" id="DVNC01000041">
    <property type="protein sequence ID" value="HIU53687.1"/>
    <property type="molecule type" value="Genomic_DNA"/>
</dbReference>
<reference evidence="5" key="1">
    <citation type="submission" date="2020-10" db="EMBL/GenBank/DDBJ databases">
        <authorList>
            <person name="Gilroy R."/>
        </authorList>
    </citation>
    <scope>NUCLEOTIDE SEQUENCE</scope>
    <source>
        <strain evidence="5">ChiW3-316</strain>
    </source>
</reference>
<organism evidence="5 6">
    <name type="scientific">Candidatus Scatocola faecipullorum</name>
    <dbReference type="NCBI Taxonomy" id="2840917"/>
    <lineage>
        <taxon>Bacteria</taxon>
        <taxon>Pseudomonadati</taxon>
        <taxon>Pseudomonadota</taxon>
        <taxon>Alphaproteobacteria</taxon>
        <taxon>Rhodospirillales</taxon>
        <taxon>Rhodospirillaceae</taxon>
        <taxon>Rhodospirillaceae incertae sedis</taxon>
        <taxon>Candidatus Scatocola</taxon>
    </lineage>
</organism>
<name>A0A9D1M515_9PROT</name>
<dbReference type="GO" id="GO:0006396">
    <property type="term" value="P:RNA processing"/>
    <property type="evidence" value="ECO:0007669"/>
    <property type="project" value="InterPro"/>
</dbReference>
<keyword evidence="1" id="KW-0489">Methyltransferase</keyword>
<dbReference type="InterPro" id="IPR029028">
    <property type="entry name" value="Alpha/beta_knot_MTases"/>
</dbReference>
<evidence type="ECO:0000313" key="6">
    <source>
        <dbReference type="Proteomes" id="UP000824107"/>
    </source>
</evidence>
<dbReference type="SUPFAM" id="SSF75217">
    <property type="entry name" value="alpha/beta knot"/>
    <property type="match status" value="1"/>
</dbReference>
<accession>A0A9D1M515</accession>
<dbReference type="InterPro" id="IPR001537">
    <property type="entry name" value="SpoU_MeTrfase"/>
</dbReference>
<dbReference type="Proteomes" id="UP000824107">
    <property type="component" value="Unassembled WGS sequence"/>
</dbReference>
<dbReference type="Pfam" id="PF00588">
    <property type="entry name" value="SpoU_methylase"/>
    <property type="match status" value="1"/>
</dbReference>
<dbReference type="SMART" id="SM00967">
    <property type="entry name" value="SpoU_sub_bind"/>
    <property type="match status" value="1"/>
</dbReference>
<dbReference type="Gene3D" id="3.30.1330.30">
    <property type="match status" value="1"/>
</dbReference>
<feature type="domain" description="RNA 2-O ribose methyltransferase substrate binding" evidence="4">
    <location>
        <begin position="60"/>
        <end position="136"/>
    </location>
</feature>
<protein>
    <submittedName>
        <fullName evidence="5">23S rRNA (Guanosine(2251)-2'-O)-methyltransferase RlmB</fullName>
    </submittedName>
</protein>
<dbReference type="InterPro" id="IPR004441">
    <property type="entry name" value="rRNA_MeTrfase_TrmH"/>
</dbReference>
<gene>
    <name evidence="5" type="primary">rlmB</name>
    <name evidence="5" type="ORF">IAD20_06370</name>
</gene>
<dbReference type="GO" id="GO:0032259">
    <property type="term" value="P:methylation"/>
    <property type="evidence" value="ECO:0007669"/>
    <property type="project" value="UniProtKB-KW"/>
</dbReference>
<dbReference type="AlphaFoldDB" id="A0A9D1M515"/>
<evidence type="ECO:0000256" key="1">
    <source>
        <dbReference type="ARBA" id="ARBA00022603"/>
    </source>
</evidence>
<dbReference type="SUPFAM" id="SSF55315">
    <property type="entry name" value="L30e-like"/>
    <property type="match status" value="1"/>
</dbReference>
<dbReference type="PANTHER" id="PTHR46429">
    <property type="entry name" value="23S RRNA (GUANOSINE-2'-O-)-METHYLTRANSFERASE RLMB"/>
    <property type="match status" value="1"/>
</dbReference>
<keyword evidence="2" id="KW-0808">Transferase</keyword>
<dbReference type="Pfam" id="PF08032">
    <property type="entry name" value="SpoU_sub_bind"/>
    <property type="match status" value="1"/>
</dbReference>
<dbReference type="GO" id="GO:0003723">
    <property type="term" value="F:RNA binding"/>
    <property type="evidence" value="ECO:0007669"/>
    <property type="project" value="InterPro"/>
</dbReference>
<sequence>MEKTKAKPVLTETGNSDAESTGLTNAAQIVRKLNNEDKEIDMSKFHKSNNSVPAASSAAIFYGRHPVAAAIANPRRQINKILCTAETAEELRRLCTENRRTPGLVNIVDRKEIDRILPREAVHQGIAAYVRELENYTLEDICIMAGDRPDCHVLILDQVTDPQNIGAIIRSCVAFDTLALIMQDKNAPAETGAMAKASAGMIEHLPICRVTNLSRAVEKLKQSGFWTVGMDGYAETAIDKLKKGGKTAVIMGSEGKGMRRLVEEACDITVRLPISAKVESLNVSTAAAIALYEISKK</sequence>
<dbReference type="GO" id="GO:0008173">
    <property type="term" value="F:RNA methyltransferase activity"/>
    <property type="evidence" value="ECO:0007669"/>
    <property type="project" value="InterPro"/>
</dbReference>
<evidence type="ECO:0000256" key="2">
    <source>
        <dbReference type="ARBA" id="ARBA00022679"/>
    </source>
</evidence>
<evidence type="ECO:0000259" key="4">
    <source>
        <dbReference type="SMART" id="SM00967"/>
    </source>
</evidence>
<evidence type="ECO:0000313" key="5">
    <source>
        <dbReference type="EMBL" id="HIU53687.1"/>
    </source>
</evidence>
<dbReference type="PANTHER" id="PTHR46429:SF1">
    <property type="entry name" value="23S RRNA (GUANOSINE-2'-O-)-METHYLTRANSFERASE RLMB"/>
    <property type="match status" value="1"/>
</dbReference>
<proteinExistence type="predicted"/>
<dbReference type="InterPro" id="IPR029064">
    <property type="entry name" value="Ribosomal_eL30-like_sf"/>
</dbReference>
<evidence type="ECO:0000256" key="3">
    <source>
        <dbReference type="SAM" id="MobiDB-lite"/>
    </source>
</evidence>
<dbReference type="InterPro" id="IPR013123">
    <property type="entry name" value="SpoU_subst-bd"/>
</dbReference>
<feature type="region of interest" description="Disordered" evidence="3">
    <location>
        <begin position="1"/>
        <end position="20"/>
    </location>
</feature>